<accession>A0A5C2RRV2</accession>
<sequence>MTPVRRRFSLVSSWLVHAKHVRKEELRTLQDSFAEVKTEFVDLDGQSWETATAREMLVDWVSRPVFALCWCVSGSVNTAPLFEAVVFEESSSCFGF</sequence>
<dbReference type="AlphaFoldDB" id="A0A5C2RRV2"/>
<reference evidence="1" key="1">
    <citation type="journal article" date="2018" name="Genome Biol. Evol.">
        <title>Genomics and development of Lentinus tigrinus, a white-rot wood-decaying mushroom with dimorphic fruiting bodies.</title>
        <authorList>
            <person name="Wu B."/>
            <person name="Xu Z."/>
            <person name="Knudson A."/>
            <person name="Carlson A."/>
            <person name="Chen N."/>
            <person name="Kovaka S."/>
            <person name="LaButti K."/>
            <person name="Lipzen A."/>
            <person name="Pennachio C."/>
            <person name="Riley R."/>
            <person name="Schakwitz W."/>
            <person name="Umezawa K."/>
            <person name="Ohm R.A."/>
            <person name="Grigoriev I.V."/>
            <person name="Nagy L.G."/>
            <person name="Gibbons J."/>
            <person name="Hibbett D."/>
        </authorList>
    </citation>
    <scope>NUCLEOTIDE SEQUENCE [LARGE SCALE GENOMIC DNA]</scope>
    <source>
        <strain evidence="1">ALCF2SS1-6</strain>
    </source>
</reference>
<organism evidence="1 2">
    <name type="scientific">Lentinus tigrinus ALCF2SS1-6</name>
    <dbReference type="NCBI Taxonomy" id="1328759"/>
    <lineage>
        <taxon>Eukaryota</taxon>
        <taxon>Fungi</taxon>
        <taxon>Dikarya</taxon>
        <taxon>Basidiomycota</taxon>
        <taxon>Agaricomycotina</taxon>
        <taxon>Agaricomycetes</taxon>
        <taxon>Polyporales</taxon>
        <taxon>Polyporaceae</taxon>
        <taxon>Lentinus</taxon>
    </lineage>
</organism>
<evidence type="ECO:0000313" key="2">
    <source>
        <dbReference type="Proteomes" id="UP000313359"/>
    </source>
</evidence>
<keyword evidence="2" id="KW-1185">Reference proteome</keyword>
<evidence type="ECO:0000313" key="1">
    <source>
        <dbReference type="EMBL" id="RPD53851.1"/>
    </source>
</evidence>
<dbReference type="Proteomes" id="UP000313359">
    <property type="component" value="Unassembled WGS sequence"/>
</dbReference>
<proteinExistence type="predicted"/>
<protein>
    <submittedName>
        <fullName evidence="1">Uncharacterized protein</fullName>
    </submittedName>
</protein>
<dbReference type="EMBL" id="ML122314">
    <property type="protein sequence ID" value="RPD53851.1"/>
    <property type="molecule type" value="Genomic_DNA"/>
</dbReference>
<gene>
    <name evidence="1" type="ORF">L227DRAFT_581006</name>
</gene>
<dbReference type="OrthoDB" id="2757916at2759"/>
<name>A0A5C2RRV2_9APHY</name>